<proteinExistence type="predicted"/>
<evidence type="ECO:0000313" key="2">
    <source>
        <dbReference type="EMBL" id="VBB47129.1"/>
    </source>
</evidence>
<protein>
    <recommendedName>
        <fullName evidence="1">Probable zinc-binding domain-containing protein</fullName>
    </recommendedName>
</protein>
<accession>A0A653AGJ3</accession>
<feature type="domain" description="Probable zinc-binding" evidence="1">
    <location>
        <begin position="2"/>
        <end position="44"/>
    </location>
</feature>
<organism evidence="2">
    <name type="scientific">Uncultured Desulfatiglans sp</name>
    <dbReference type="NCBI Taxonomy" id="1748965"/>
    <lineage>
        <taxon>Bacteria</taxon>
        <taxon>Pseudomonadati</taxon>
        <taxon>Thermodesulfobacteriota</taxon>
        <taxon>Desulfobacteria</taxon>
        <taxon>Desulfatiglandales</taxon>
        <taxon>Desulfatiglandaceae</taxon>
        <taxon>Desulfatiglans</taxon>
        <taxon>environmental samples</taxon>
    </lineage>
</organism>
<dbReference type="Pfam" id="PF13451">
    <property type="entry name" value="zf_Tbcl"/>
    <property type="match status" value="1"/>
</dbReference>
<dbReference type="AlphaFoldDB" id="A0A653AGJ3"/>
<gene>
    <name evidence="2" type="ORF">TRIP_B50151</name>
</gene>
<name>A0A653AGJ3_UNCDX</name>
<dbReference type="InterPro" id="IPR025306">
    <property type="entry name" value="Zn-bnd_dom_prob"/>
</dbReference>
<sequence>MQDKVLICIQCNSAFVFTVDEQEHFLSMGFDPPRRCPSCRKNKFKESEIKSRKNNKYKKKHFRIKYDEDLDD</sequence>
<evidence type="ECO:0000259" key="1">
    <source>
        <dbReference type="Pfam" id="PF13451"/>
    </source>
</evidence>
<reference evidence="2" key="1">
    <citation type="submission" date="2018-07" db="EMBL/GenBank/DDBJ databases">
        <authorList>
            <consortium name="Genoscope - CEA"/>
            <person name="William W."/>
        </authorList>
    </citation>
    <scope>NUCLEOTIDE SEQUENCE</scope>
    <source>
        <strain evidence="2">IK1</strain>
    </source>
</reference>
<dbReference type="EMBL" id="UPXX01000032">
    <property type="protein sequence ID" value="VBB47129.1"/>
    <property type="molecule type" value="Genomic_DNA"/>
</dbReference>